<evidence type="ECO:0000256" key="4">
    <source>
        <dbReference type="ARBA" id="ARBA00022912"/>
    </source>
</evidence>
<dbReference type="EC" id="3.1.3.48" evidence="2"/>
<dbReference type="PANTHER" id="PTHR11717:SF7">
    <property type="entry name" value="LOW MOLECULAR WEIGHT PHOSPHOTYROSINE PROTEIN PHOSPHATASE"/>
    <property type="match status" value="1"/>
</dbReference>
<keyword evidence="3" id="KW-0378">Hydrolase</keyword>
<dbReference type="CDD" id="cd16343">
    <property type="entry name" value="LMWPTP"/>
    <property type="match status" value="1"/>
</dbReference>
<name>A0A6J6UFJ2_9ZZZZ</name>
<comment type="similarity">
    <text evidence="1">Belongs to the low molecular weight phosphotyrosine protein phosphatase family.</text>
</comment>
<dbReference type="EMBL" id="CAEZZJ010000058">
    <property type="protein sequence ID" value="CAB4757904.1"/>
    <property type="molecule type" value="Genomic_DNA"/>
</dbReference>
<proteinExistence type="inferred from homology"/>
<evidence type="ECO:0000259" key="5">
    <source>
        <dbReference type="SMART" id="SM00226"/>
    </source>
</evidence>
<dbReference type="PANTHER" id="PTHR11717">
    <property type="entry name" value="LOW MOLECULAR WEIGHT PROTEIN TYROSINE PHOSPHATASE"/>
    <property type="match status" value="1"/>
</dbReference>
<dbReference type="Pfam" id="PF01451">
    <property type="entry name" value="LMWPc"/>
    <property type="match status" value="1"/>
</dbReference>
<dbReference type="SMART" id="SM00226">
    <property type="entry name" value="LMWPc"/>
    <property type="match status" value="1"/>
</dbReference>
<reference evidence="6" key="1">
    <citation type="submission" date="2020-05" db="EMBL/GenBank/DDBJ databases">
        <authorList>
            <person name="Chiriac C."/>
            <person name="Salcher M."/>
            <person name="Ghai R."/>
            <person name="Kavagutti S V."/>
        </authorList>
    </citation>
    <scope>NUCLEOTIDE SEQUENCE</scope>
</reference>
<feature type="domain" description="Phosphotyrosine protein phosphatase I" evidence="5">
    <location>
        <begin position="10"/>
        <end position="168"/>
    </location>
</feature>
<dbReference type="InterPro" id="IPR036196">
    <property type="entry name" value="Ptyr_pPase_sf"/>
</dbReference>
<evidence type="ECO:0000256" key="1">
    <source>
        <dbReference type="ARBA" id="ARBA00011063"/>
    </source>
</evidence>
<dbReference type="InterPro" id="IPR017867">
    <property type="entry name" value="Tyr_phospatase_low_mol_wt"/>
</dbReference>
<dbReference type="Gene3D" id="3.40.50.2300">
    <property type="match status" value="1"/>
</dbReference>
<protein>
    <recommendedName>
        <fullName evidence="2">protein-tyrosine-phosphatase</fullName>
        <ecNumber evidence="2">3.1.3.48</ecNumber>
    </recommendedName>
</protein>
<keyword evidence="4" id="KW-0904">Protein phosphatase</keyword>
<evidence type="ECO:0000313" key="6">
    <source>
        <dbReference type="EMBL" id="CAB4757904.1"/>
    </source>
</evidence>
<sequence>MGYISIVKTIAVEMVCLGNICRSPMAAAVLYNKALALESPKLIVSSSGTSNFHIGEGAHKLSQKTWEAAGYEYDHVAAQFNPESFETQDFILCMDLTNRAMVLNAAKNDEQRAKVFMLRSFDPALSHIDATSRQGEELVVPDPWGEEIDSYQRVLEMIERATDGFIASLR</sequence>
<dbReference type="SUPFAM" id="SSF52788">
    <property type="entry name" value="Phosphotyrosine protein phosphatases I"/>
    <property type="match status" value="1"/>
</dbReference>
<evidence type="ECO:0000256" key="3">
    <source>
        <dbReference type="ARBA" id="ARBA00022801"/>
    </source>
</evidence>
<dbReference type="InterPro" id="IPR023485">
    <property type="entry name" value="Ptyr_pPase"/>
</dbReference>
<dbReference type="PRINTS" id="PR00719">
    <property type="entry name" value="LMWPTPASE"/>
</dbReference>
<dbReference type="AlphaFoldDB" id="A0A6J6UFJ2"/>
<dbReference type="InterPro" id="IPR050438">
    <property type="entry name" value="LMW_PTPase"/>
</dbReference>
<gene>
    <name evidence="6" type="ORF">UFOPK2852_00610</name>
</gene>
<accession>A0A6J6UFJ2</accession>
<organism evidence="6">
    <name type="scientific">freshwater metagenome</name>
    <dbReference type="NCBI Taxonomy" id="449393"/>
    <lineage>
        <taxon>unclassified sequences</taxon>
        <taxon>metagenomes</taxon>
        <taxon>ecological metagenomes</taxon>
    </lineage>
</organism>
<dbReference type="GO" id="GO:0004725">
    <property type="term" value="F:protein tyrosine phosphatase activity"/>
    <property type="evidence" value="ECO:0007669"/>
    <property type="project" value="UniProtKB-EC"/>
</dbReference>
<evidence type="ECO:0000256" key="2">
    <source>
        <dbReference type="ARBA" id="ARBA00013064"/>
    </source>
</evidence>